<gene>
    <name evidence="1" type="ORF">NPIL_94411</name>
</gene>
<name>A0A8X6N9D4_NEPPI</name>
<evidence type="ECO:0000313" key="1">
    <source>
        <dbReference type="EMBL" id="GFT01043.1"/>
    </source>
</evidence>
<keyword evidence="2" id="KW-1185">Reference proteome</keyword>
<protein>
    <submittedName>
        <fullName evidence="1">Uncharacterized protein</fullName>
    </submittedName>
</protein>
<dbReference type="Proteomes" id="UP000887013">
    <property type="component" value="Unassembled WGS sequence"/>
</dbReference>
<proteinExistence type="predicted"/>
<reference evidence="1" key="1">
    <citation type="submission" date="2020-08" db="EMBL/GenBank/DDBJ databases">
        <title>Multicomponent nature underlies the extraordinary mechanical properties of spider dragline silk.</title>
        <authorList>
            <person name="Kono N."/>
            <person name="Nakamura H."/>
            <person name="Mori M."/>
            <person name="Yoshida Y."/>
            <person name="Ohtoshi R."/>
            <person name="Malay A.D."/>
            <person name="Moran D.A.P."/>
            <person name="Tomita M."/>
            <person name="Numata K."/>
            <person name="Arakawa K."/>
        </authorList>
    </citation>
    <scope>NUCLEOTIDE SEQUENCE</scope>
</reference>
<comment type="caution">
    <text evidence="1">The sequence shown here is derived from an EMBL/GenBank/DDBJ whole genome shotgun (WGS) entry which is preliminary data.</text>
</comment>
<accession>A0A8X6N9D4</accession>
<feature type="non-terminal residue" evidence="1">
    <location>
        <position position="60"/>
    </location>
</feature>
<evidence type="ECO:0000313" key="2">
    <source>
        <dbReference type="Proteomes" id="UP000887013"/>
    </source>
</evidence>
<sequence length="60" mass="6987">MKPENNSTETEVWLCQGRHAEIRDRSIARAHYCADNFQSKVQCFVVCDYGHKYVTGTKYT</sequence>
<organism evidence="1 2">
    <name type="scientific">Nephila pilipes</name>
    <name type="common">Giant wood spider</name>
    <name type="synonym">Nephila maculata</name>
    <dbReference type="NCBI Taxonomy" id="299642"/>
    <lineage>
        <taxon>Eukaryota</taxon>
        <taxon>Metazoa</taxon>
        <taxon>Ecdysozoa</taxon>
        <taxon>Arthropoda</taxon>
        <taxon>Chelicerata</taxon>
        <taxon>Arachnida</taxon>
        <taxon>Araneae</taxon>
        <taxon>Araneomorphae</taxon>
        <taxon>Entelegynae</taxon>
        <taxon>Araneoidea</taxon>
        <taxon>Nephilidae</taxon>
        <taxon>Nephila</taxon>
    </lineage>
</organism>
<dbReference type="AlphaFoldDB" id="A0A8X6N9D4"/>
<dbReference type="EMBL" id="BMAW01101771">
    <property type="protein sequence ID" value="GFT01043.1"/>
    <property type="molecule type" value="Genomic_DNA"/>
</dbReference>